<gene>
    <name evidence="3" type="ORF">C0Q70_17744</name>
</gene>
<reference evidence="3 4" key="1">
    <citation type="submission" date="2018-04" db="EMBL/GenBank/DDBJ databases">
        <title>The genome of golden apple snail Pomacea canaliculata provides insight into stress tolerance and invasive adaptation.</title>
        <authorList>
            <person name="Liu C."/>
            <person name="Liu B."/>
            <person name="Ren Y."/>
            <person name="Zhang Y."/>
            <person name="Wang H."/>
            <person name="Li S."/>
            <person name="Jiang F."/>
            <person name="Yin L."/>
            <person name="Zhang G."/>
            <person name="Qian W."/>
            <person name="Fan W."/>
        </authorList>
    </citation>
    <scope>NUCLEOTIDE SEQUENCE [LARGE SCALE GENOMIC DNA]</scope>
    <source>
        <strain evidence="3">SZHN2017</strain>
        <tissue evidence="3">Muscle</tissue>
    </source>
</reference>
<dbReference type="PANTHER" id="PTHR19143">
    <property type="entry name" value="FIBRINOGEN/TENASCIN/ANGIOPOEITIN"/>
    <property type="match status" value="1"/>
</dbReference>
<dbReference type="EMBL" id="PZQS01000011">
    <property type="protein sequence ID" value="PVD21941.1"/>
    <property type="molecule type" value="Genomic_DNA"/>
</dbReference>
<dbReference type="OrthoDB" id="6055222at2759"/>
<dbReference type="InterPro" id="IPR014716">
    <property type="entry name" value="Fibrinogen_a/b/g_C_1"/>
</dbReference>
<dbReference type="SMART" id="SM00186">
    <property type="entry name" value="FBG"/>
    <property type="match status" value="1"/>
</dbReference>
<sequence>MRYRRTRMNSLLLISAAVVVVWALVVSADQYKKCPDGLMYHYPVLTAVRGQSRLTCAVLCSTDIRCKAVNVCPDRLMPSRVMCDLLASQNPGRCESGLETATFPSCAYLHKELPSPEGATTTPGVKSVALNETCENGGVFNISMNRCACPVEFAGNKCERRIRDCSDAMENGGRTSFSPDGVYPIQPINATTSFLNWVYVSRAVILKVWCYFVANGITSVLQRHSTFTFPAFNWSAAKSWVGDDTTPTQNYFIGLHNLHLLTSQATYHFIVKMLYDEPAGATFAHRDYASLNVGSEGTSYELHYVPLEWNGQAGNGFSTVPPLLFSTADNDSNACVESRKHAGWFGADCSGFSPFATPMTWPVNAVKILDYLEFSLMKNSSYVEN</sequence>
<dbReference type="Proteomes" id="UP000245119">
    <property type="component" value="Linkage Group LG11"/>
</dbReference>
<dbReference type="SUPFAM" id="SSF56496">
    <property type="entry name" value="Fibrinogen C-terminal domain-like"/>
    <property type="match status" value="1"/>
</dbReference>
<comment type="caution">
    <text evidence="3">The sequence shown here is derived from an EMBL/GenBank/DDBJ whole genome shotgun (WGS) entry which is preliminary data.</text>
</comment>
<feature type="signal peptide" evidence="1">
    <location>
        <begin position="1"/>
        <end position="23"/>
    </location>
</feature>
<keyword evidence="1" id="KW-0732">Signal</keyword>
<dbReference type="PANTHER" id="PTHR19143:SF394">
    <property type="entry name" value="ANGIOPOIETIN-RELATED PROTEIN 3-LIKE"/>
    <property type="match status" value="1"/>
</dbReference>
<organism evidence="3 4">
    <name type="scientific">Pomacea canaliculata</name>
    <name type="common">Golden apple snail</name>
    <dbReference type="NCBI Taxonomy" id="400727"/>
    <lineage>
        <taxon>Eukaryota</taxon>
        <taxon>Metazoa</taxon>
        <taxon>Spiralia</taxon>
        <taxon>Lophotrochozoa</taxon>
        <taxon>Mollusca</taxon>
        <taxon>Gastropoda</taxon>
        <taxon>Caenogastropoda</taxon>
        <taxon>Architaenioglossa</taxon>
        <taxon>Ampullarioidea</taxon>
        <taxon>Ampullariidae</taxon>
        <taxon>Pomacea</taxon>
    </lineage>
</organism>
<dbReference type="Gene3D" id="3.90.215.10">
    <property type="entry name" value="Gamma Fibrinogen, chain A, domain 1"/>
    <property type="match status" value="1"/>
</dbReference>
<proteinExistence type="predicted"/>
<dbReference type="GO" id="GO:0005615">
    <property type="term" value="C:extracellular space"/>
    <property type="evidence" value="ECO:0007669"/>
    <property type="project" value="TreeGrafter"/>
</dbReference>
<evidence type="ECO:0000313" key="3">
    <source>
        <dbReference type="EMBL" id="PVD21941.1"/>
    </source>
</evidence>
<name>A0A2T7NLA6_POMCA</name>
<dbReference type="InterPro" id="IPR002181">
    <property type="entry name" value="Fibrinogen_a/b/g_C_dom"/>
</dbReference>
<evidence type="ECO:0000313" key="4">
    <source>
        <dbReference type="Proteomes" id="UP000245119"/>
    </source>
</evidence>
<dbReference type="Pfam" id="PF00147">
    <property type="entry name" value="Fibrinogen_C"/>
    <property type="match status" value="1"/>
</dbReference>
<protein>
    <recommendedName>
        <fullName evidence="2">Fibrinogen C-terminal domain-containing protein</fullName>
    </recommendedName>
</protein>
<dbReference type="InterPro" id="IPR050373">
    <property type="entry name" value="Fibrinogen_C-term_domain"/>
</dbReference>
<feature type="domain" description="Fibrinogen C-terminal" evidence="2">
    <location>
        <begin position="156"/>
        <end position="349"/>
    </location>
</feature>
<evidence type="ECO:0000259" key="2">
    <source>
        <dbReference type="PROSITE" id="PS51406"/>
    </source>
</evidence>
<evidence type="ECO:0000256" key="1">
    <source>
        <dbReference type="SAM" id="SignalP"/>
    </source>
</evidence>
<accession>A0A2T7NLA6</accession>
<feature type="chain" id="PRO_5015769443" description="Fibrinogen C-terminal domain-containing protein" evidence="1">
    <location>
        <begin position="24"/>
        <end position="385"/>
    </location>
</feature>
<dbReference type="AlphaFoldDB" id="A0A2T7NLA6"/>
<keyword evidence="4" id="KW-1185">Reference proteome</keyword>
<dbReference type="PROSITE" id="PS51406">
    <property type="entry name" value="FIBRINOGEN_C_2"/>
    <property type="match status" value="1"/>
</dbReference>
<dbReference type="InterPro" id="IPR036056">
    <property type="entry name" value="Fibrinogen-like_C"/>
</dbReference>